<sequence>MSAPGNKMVQDIQNRTKAAEAALQSCKAEKEALRQRAEAAEAELQQCKEDLGRVRANRTAPITDLDNRAKAAEEGLRRCEENLQQLLTSGTSDPTTLHGGILSAYLDMARSNVANSQVLINKVESMANCSGCEQSNDCKKRKRCDVCPAGGNLAAVQDLNKQLGEEIAPPAGLVANIRALLTSLNARIFAPRSTSDPQGTTMGDTNIPTPQEIIQTTQSFIQDGQVVLDRIQELESELQTLRANAPGAGGGDDDCPKKLEEANKRLKFYEERRIPELEAELDRLKAHASGAPGGDDDCPKKLEEARKELKEARDYLQKEYKNYDLLQESIEESEEKLEIQIARLKTELSRGDLQMWRTRSEKYYQELQECLGNADQLKRQIDFARNQSMMANFKEIQTCKKHAEQLKKELEEVRKELTETQARLQIQEIESQELDYTNDELLAEIRSLKADLARQPQTPADVATLKKKLEECEEHKEKLQKLLKDAAKTNDTLDDSDDPKDPGDSDDLEKCKKAKDELEKELKKKDEQLETLRKLVVYEDFAMPDKNREVKALKDEIAGLKHQVGASKEKYDAAINLLLARIAQRDKDIKELEQAQQGVVAPPAGNEKALQTEIARLEAVLKQAESAQRTANGLRNKAETDLALANGRLQKEEKLRKACDEKFGILLQEERERKEAERIERERRRAEAAGGPRPPPTPNTPGNAGSPDPGADDSMPPPEDDRNMDDGAGPEYAGEIEDLNNQIEALKQQIANLEQAAVNDQLEKDALRDNSNCNKKLTAHIDRLRAATGELQRRLKDCQNETWQERRRRMRLAAAANRRPPGTLPPNPNRRLDPALRQRQEWRDNRWWGEEPGDADDAGDEEPLAKRLRTRKPKPKK</sequence>
<dbReference type="AlphaFoldDB" id="A0A2J6R6M6"/>
<evidence type="ECO:0000256" key="2">
    <source>
        <dbReference type="SAM" id="MobiDB-lite"/>
    </source>
</evidence>
<evidence type="ECO:0000313" key="4">
    <source>
        <dbReference type="Proteomes" id="UP000235786"/>
    </source>
</evidence>
<name>A0A2J6R6M6_HYAVF</name>
<dbReference type="Proteomes" id="UP000235786">
    <property type="component" value="Unassembled WGS sequence"/>
</dbReference>
<dbReference type="PANTHER" id="PTHR23159:SF60">
    <property type="entry name" value="SPINDLE ASSEMBLY ABNORMAL PROTEIN 4"/>
    <property type="match status" value="1"/>
</dbReference>
<feature type="region of interest" description="Disordered" evidence="2">
    <location>
        <begin position="813"/>
        <end position="877"/>
    </location>
</feature>
<dbReference type="STRING" id="1149755.A0A2J6R6M6"/>
<accession>A0A2J6R6M6</accession>
<feature type="region of interest" description="Disordered" evidence="2">
    <location>
        <begin position="672"/>
        <end position="733"/>
    </location>
</feature>
<evidence type="ECO:0000313" key="3">
    <source>
        <dbReference type="EMBL" id="PMD34163.1"/>
    </source>
</evidence>
<keyword evidence="1" id="KW-0175">Coiled coil</keyword>
<feature type="coiled-coil region" evidence="1">
    <location>
        <begin position="9"/>
        <end position="89"/>
    </location>
</feature>
<reference evidence="3 4" key="1">
    <citation type="submission" date="2016-04" db="EMBL/GenBank/DDBJ databases">
        <title>A degradative enzymes factory behind the ericoid mycorrhizal symbiosis.</title>
        <authorList>
            <consortium name="DOE Joint Genome Institute"/>
            <person name="Martino E."/>
            <person name="Morin E."/>
            <person name="Grelet G."/>
            <person name="Kuo A."/>
            <person name="Kohler A."/>
            <person name="Daghino S."/>
            <person name="Barry K."/>
            <person name="Choi C."/>
            <person name="Cichocki N."/>
            <person name="Clum A."/>
            <person name="Copeland A."/>
            <person name="Hainaut M."/>
            <person name="Haridas S."/>
            <person name="Labutti K."/>
            <person name="Lindquist E."/>
            <person name="Lipzen A."/>
            <person name="Khouja H.-R."/>
            <person name="Murat C."/>
            <person name="Ohm R."/>
            <person name="Olson A."/>
            <person name="Spatafora J."/>
            <person name="Veneault-Fourrey C."/>
            <person name="Henrissat B."/>
            <person name="Grigoriev I."/>
            <person name="Martin F."/>
            <person name="Perotto S."/>
        </authorList>
    </citation>
    <scope>NUCLEOTIDE SEQUENCE [LARGE SCALE GENOMIC DNA]</scope>
    <source>
        <strain evidence="3 4">F</strain>
    </source>
</reference>
<evidence type="ECO:0000256" key="1">
    <source>
        <dbReference type="SAM" id="Coils"/>
    </source>
</evidence>
<protein>
    <submittedName>
        <fullName evidence="3">Uncharacterized protein</fullName>
    </submittedName>
</protein>
<gene>
    <name evidence="3" type="ORF">L207DRAFT_638714</name>
</gene>
<feature type="compositionally biased region" description="Basic and acidic residues" evidence="2">
    <location>
        <begin position="672"/>
        <end position="687"/>
    </location>
</feature>
<feature type="compositionally biased region" description="Acidic residues" evidence="2">
    <location>
        <begin position="851"/>
        <end position="862"/>
    </location>
</feature>
<feature type="region of interest" description="Disordered" evidence="2">
    <location>
        <begin position="487"/>
        <end position="509"/>
    </location>
</feature>
<dbReference type="PANTHER" id="PTHR23159">
    <property type="entry name" value="CENTROSOMAL PROTEIN 2"/>
    <property type="match status" value="1"/>
</dbReference>
<feature type="compositionally biased region" description="Basic and acidic residues" evidence="2">
    <location>
        <begin position="830"/>
        <end position="849"/>
    </location>
</feature>
<feature type="coiled-coil region" evidence="1">
    <location>
        <begin position="302"/>
        <end position="430"/>
    </location>
</feature>
<proteinExistence type="predicted"/>
<dbReference type="OrthoDB" id="102442at2759"/>
<dbReference type="EMBL" id="KZ613954">
    <property type="protein sequence ID" value="PMD34163.1"/>
    <property type="molecule type" value="Genomic_DNA"/>
</dbReference>
<feature type="compositionally biased region" description="Basic and acidic residues" evidence="2">
    <location>
        <begin position="499"/>
        <end position="509"/>
    </location>
</feature>
<organism evidence="3 4">
    <name type="scientific">Hyaloscypha variabilis (strain UAMH 11265 / GT02V1 / F)</name>
    <name type="common">Meliniomyces variabilis</name>
    <dbReference type="NCBI Taxonomy" id="1149755"/>
    <lineage>
        <taxon>Eukaryota</taxon>
        <taxon>Fungi</taxon>
        <taxon>Dikarya</taxon>
        <taxon>Ascomycota</taxon>
        <taxon>Pezizomycotina</taxon>
        <taxon>Leotiomycetes</taxon>
        <taxon>Helotiales</taxon>
        <taxon>Hyaloscyphaceae</taxon>
        <taxon>Hyaloscypha</taxon>
        <taxon>Hyaloscypha variabilis</taxon>
    </lineage>
</organism>
<feature type="compositionally biased region" description="Basic residues" evidence="2">
    <location>
        <begin position="866"/>
        <end position="877"/>
    </location>
</feature>
<keyword evidence="4" id="KW-1185">Reference proteome</keyword>